<dbReference type="EMBL" id="JBHTHQ010000021">
    <property type="protein sequence ID" value="MFD0704826.1"/>
    <property type="molecule type" value="Genomic_DNA"/>
</dbReference>
<evidence type="ECO:0000313" key="3">
    <source>
        <dbReference type="Proteomes" id="UP001597036"/>
    </source>
</evidence>
<proteinExistence type="inferred from homology"/>
<comment type="similarity">
    <text evidence="1">Belongs to the ROK (NagC/XylR) family.</text>
</comment>
<name>A0ABW2Y8A3_9BIFI</name>
<dbReference type="SUPFAM" id="SSF46785">
    <property type="entry name" value="Winged helix' DNA-binding domain"/>
    <property type="match status" value="1"/>
</dbReference>
<dbReference type="Proteomes" id="UP001597036">
    <property type="component" value="Unassembled WGS sequence"/>
</dbReference>
<accession>A0ABW2Y8A3</accession>
<sequence>MASSKLSSSEHDVLRLIIRNSGISRNELAQTTGLSMTTIAHTLKKLKELRYITHTRSNIASQGGRPSDSYSFAYSRCICIGVMVRSNVIHLIATNLRGDVVHHNSFNLTDFHTASFYDGLALAIEKFICTSHIDTRHIRGIGVTVASQAATDDSSETLLQSAIESHVPYPVRIMREPLALAAAETLYMPEISHAVCLYLNTTMSSAFIEDYRYVKNASFVEHMTLYPYMPSSSTHLSPLDSPSPLVCDCGQHGCANLYCSAQALLHSTAHPAQSVQNFMNTIRDGDYAANRVFDTYKNSLALLIHNIRMVHRIPVIIGGEVAKYMDSADIVELRSRTRTLAPQTLIPELVAGTTPSVIKSVCHSNQAIIGAAYVLAQDYLDSLLS</sequence>
<gene>
    <name evidence="2" type="ORF">ACFQY8_03575</name>
</gene>
<dbReference type="Gene3D" id="1.10.10.10">
    <property type="entry name" value="Winged helix-like DNA-binding domain superfamily/Winged helix DNA-binding domain"/>
    <property type="match status" value="1"/>
</dbReference>
<organism evidence="2 3">
    <name type="scientific">Alloscardovia venturai</name>
    <dbReference type="NCBI Taxonomy" id="1769421"/>
    <lineage>
        <taxon>Bacteria</taxon>
        <taxon>Bacillati</taxon>
        <taxon>Actinomycetota</taxon>
        <taxon>Actinomycetes</taxon>
        <taxon>Bifidobacteriales</taxon>
        <taxon>Bifidobacteriaceae</taxon>
        <taxon>Alloscardovia</taxon>
    </lineage>
</organism>
<dbReference type="InterPro" id="IPR036390">
    <property type="entry name" value="WH_DNA-bd_sf"/>
</dbReference>
<dbReference type="InterPro" id="IPR000600">
    <property type="entry name" value="ROK"/>
</dbReference>
<evidence type="ECO:0000256" key="1">
    <source>
        <dbReference type="ARBA" id="ARBA00006479"/>
    </source>
</evidence>
<protein>
    <submittedName>
        <fullName evidence="2">ROK family transcriptional regulator</fullName>
    </submittedName>
</protein>
<dbReference type="InterPro" id="IPR036388">
    <property type="entry name" value="WH-like_DNA-bd_sf"/>
</dbReference>
<dbReference type="Pfam" id="PF13412">
    <property type="entry name" value="HTH_24"/>
    <property type="match status" value="1"/>
</dbReference>
<reference evidence="3" key="1">
    <citation type="journal article" date="2019" name="Int. J. Syst. Evol. Microbiol.">
        <title>The Global Catalogue of Microorganisms (GCM) 10K type strain sequencing project: providing services to taxonomists for standard genome sequencing and annotation.</title>
        <authorList>
            <consortium name="The Broad Institute Genomics Platform"/>
            <consortium name="The Broad Institute Genome Sequencing Center for Infectious Disease"/>
            <person name="Wu L."/>
            <person name="Ma J."/>
        </authorList>
    </citation>
    <scope>NUCLEOTIDE SEQUENCE [LARGE SCALE GENOMIC DNA]</scope>
    <source>
        <strain evidence="3">CCM 8604</strain>
    </source>
</reference>
<comment type="caution">
    <text evidence="2">The sequence shown here is derived from an EMBL/GenBank/DDBJ whole genome shotgun (WGS) entry which is preliminary data.</text>
</comment>
<keyword evidence="3" id="KW-1185">Reference proteome</keyword>
<dbReference type="Gene3D" id="3.30.420.40">
    <property type="match status" value="1"/>
</dbReference>
<dbReference type="SUPFAM" id="SSF53067">
    <property type="entry name" value="Actin-like ATPase domain"/>
    <property type="match status" value="1"/>
</dbReference>
<dbReference type="PANTHER" id="PTHR18964">
    <property type="entry name" value="ROK (REPRESSOR, ORF, KINASE) FAMILY"/>
    <property type="match status" value="1"/>
</dbReference>
<evidence type="ECO:0000313" key="2">
    <source>
        <dbReference type="EMBL" id="MFD0704826.1"/>
    </source>
</evidence>
<dbReference type="PANTHER" id="PTHR18964:SF149">
    <property type="entry name" value="BIFUNCTIONAL UDP-N-ACETYLGLUCOSAMINE 2-EPIMERASE_N-ACETYLMANNOSAMINE KINASE"/>
    <property type="match status" value="1"/>
</dbReference>
<dbReference type="Pfam" id="PF00480">
    <property type="entry name" value="ROK"/>
    <property type="match status" value="1"/>
</dbReference>
<dbReference type="RefSeq" id="WP_377938539.1">
    <property type="nucleotide sequence ID" value="NZ_JBHTHQ010000021.1"/>
</dbReference>
<dbReference type="InterPro" id="IPR043129">
    <property type="entry name" value="ATPase_NBD"/>
</dbReference>